<proteinExistence type="predicted"/>
<protein>
    <submittedName>
        <fullName evidence="1">Uncharacterized protein</fullName>
    </submittedName>
</protein>
<dbReference type="AlphaFoldDB" id="A0A1F5E3N7"/>
<evidence type="ECO:0000313" key="2">
    <source>
        <dbReference type="Proteomes" id="UP000178583"/>
    </source>
</evidence>
<accession>A0A1F5E3N7</accession>
<sequence>MDIMHKYGLTAIRFDHDTLQDGIVARKTWHKRAEWVCDFVQAFSDQICKRGTGAVKGGDAFSANEPAKDFGDDLQTDRPVLNGVFRSLVLCNVLQTLVAPAGHFDPAYDLLFAPKVVYVYDFAQGCVIGELTYEFAAEFAQNWLEEIGARWERVKVFERQHAWKERHKKRRKS</sequence>
<dbReference type="EMBL" id="MEZY01000058">
    <property type="protein sequence ID" value="OGD61916.1"/>
    <property type="molecule type" value="Genomic_DNA"/>
</dbReference>
<organism evidence="1 2">
    <name type="scientific">Candidatus Berkelbacteria bacterium RIFOXYA2_FULL_43_10</name>
    <dbReference type="NCBI Taxonomy" id="1797472"/>
    <lineage>
        <taxon>Bacteria</taxon>
        <taxon>Candidatus Berkelbacteria</taxon>
    </lineage>
</organism>
<dbReference type="Proteomes" id="UP000178583">
    <property type="component" value="Unassembled WGS sequence"/>
</dbReference>
<gene>
    <name evidence="1" type="ORF">A2215_02150</name>
</gene>
<evidence type="ECO:0000313" key="1">
    <source>
        <dbReference type="EMBL" id="OGD61916.1"/>
    </source>
</evidence>
<comment type="caution">
    <text evidence="1">The sequence shown here is derived from an EMBL/GenBank/DDBJ whole genome shotgun (WGS) entry which is preliminary data.</text>
</comment>
<name>A0A1F5E3N7_9BACT</name>
<reference evidence="1 2" key="1">
    <citation type="journal article" date="2016" name="Nat. Commun.">
        <title>Thousands of microbial genomes shed light on interconnected biogeochemical processes in an aquifer system.</title>
        <authorList>
            <person name="Anantharaman K."/>
            <person name="Brown C.T."/>
            <person name="Hug L.A."/>
            <person name="Sharon I."/>
            <person name="Castelle C.J."/>
            <person name="Probst A.J."/>
            <person name="Thomas B.C."/>
            <person name="Singh A."/>
            <person name="Wilkins M.J."/>
            <person name="Karaoz U."/>
            <person name="Brodie E.L."/>
            <person name="Williams K.H."/>
            <person name="Hubbard S.S."/>
            <person name="Banfield J.F."/>
        </authorList>
    </citation>
    <scope>NUCLEOTIDE SEQUENCE [LARGE SCALE GENOMIC DNA]</scope>
</reference>